<evidence type="ECO:0000313" key="10">
    <source>
        <dbReference type="EMBL" id="MBD7944309.1"/>
    </source>
</evidence>
<dbReference type="PROSITE" id="PS51186">
    <property type="entry name" value="GNAT"/>
    <property type="match status" value="1"/>
</dbReference>
<dbReference type="Proteomes" id="UP000640786">
    <property type="component" value="Unassembled WGS sequence"/>
</dbReference>
<dbReference type="EC" id="2.3.1.82" evidence="2"/>
<comment type="catalytic activity">
    <reaction evidence="8">
        <text>kanamycin B + acetyl-CoA = N(6')-acetylkanamycin B + CoA + H(+)</text>
        <dbReference type="Rhea" id="RHEA:16449"/>
        <dbReference type="ChEBI" id="CHEBI:15378"/>
        <dbReference type="ChEBI" id="CHEBI:57287"/>
        <dbReference type="ChEBI" id="CHEBI:57288"/>
        <dbReference type="ChEBI" id="CHEBI:58390"/>
        <dbReference type="ChEBI" id="CHEBI:58549"/>
        <dbReference type="EC" id="2.3.1.82"/>
    </reaction>
</comment>
<dbReference type="RefSeq" id="WP_191697043.1">
    <property type="nucleotide sequence ID" value="NZ_JACSQO010000004.1"/>
</dbReference>
<dbReference type="Gene3D" id="3.40.630.30">
    <property type="match status" value="1"/>
</dbReference>
<feature type="domain" description="N-acetyltransferase" evidence="9">
    <location>
        <begin position="1"/>
        <end position="146"/>
    </location>
</feature>
<accession>A0ABR8R9B6</accession>
<evidence type="ECO:0000256" key="2">
    <source>
        <dbReference type="ARBA" id="ARBA00012888"/>
    </source>
</evidence>
<evidence type="ECO:0000256" key="7">
    <source>
        <dbReference type="ARBA" id="ARBA00029660"/>
    </source>
</evidence>
<dbReference type="NCBIfam" id="NF043067">
    <property type="entry name" value="AAC_6p_group_E"/>
    <property type="match status" value="1"/>
</dbReference>
<dbReference type="InterPro" id="IPR000182">
    <property type="entry name" value="GNAT_dom"/>
</dbReference>
<sequence length="146" mass="16424">MIKRAETKDALDVATLASLLWPGHDKEEFLEEMEQLITSSDAVVFLAYEPSGGPIGFAQCQIRKDYVEGTSTTPVGYLEGLFVQEDFRNTGIARQLVEKCEQWSITKDCEEFASDCELDNEESLAVHLKLGFKEVNRIIAFAKKLK</sequence>
<evidence type="ECO:0000313" key="11">
    <source>
        <dbReference type="Proteomes" id="UP000640786"/>
    </source>
</evidence>
<dbReference type="PIRSF" id="PIRSF000452">
    <property type="entry name" value="6-N-acetyltransf"/>
    <property type="match status" value="1"/>
</dbReference>
<dbReference type="InterPro" id="IPR016181">
    <property type="entry name" value="Acyl_CoA_acyltransferase"/>
</dbReference>
<dbReference type="CDD" id="cd04301">
    <property type="entry name" value="NAT_SF"/>
    <property type="match status" value="1"/>
</dbReference>
<dbReference type="EMBL" id="JACSQO010000004">
    <property type="protein sequence ID" value="MBD7944309.1"/>
    <property type="molecule type" value="Genomic_DNA"/>
</dbReference>
<dbReference type="SUPFAM" id="SSF55729">
    <property type="entry name" value="Acyl-CoA N-acyltransferases (Nat)"/>
    <property type="match status" value="1"/>
</dbReference>
<protein>
    <recommendedName>
        <fullName evidence="3">Aminoglycoside N(6')-acetyltransferase type 1</fullName>
        <ecNumber evidence="2">2.3.1.82</ecNumber>
    </recommendedName>
    <alternativeName>
        <fullName evidence="7">Aminoglycoside resistance protein</fullName>
    </alternativeName>
</protein>
<keyword evidence="4" id="KW-0808">Transferase</keyword>
<dbReference type="Pfam" id="PF00583">
    <property type="entry name" value="Acetyltransf_1"/>
    <property type="match status" value="1"/>
</dbReference>
<comment type="subunit">
    <text evidence="1">Homodimer.</text>
</comment>
<keyword evidence="5" id="KW-0046">Antibiotic resistance</keyword>
<evidence type="ECO:0000256" key="5">
    <source>
        <dbReference type="ARBA" id="ARBA00023251"/>
    </source>
</evidence>
<evidence type="ECO:0000256" key="6">
    <source>
        <dbReference type="ARBA" id="ARBA00023315"/>
    </source>
</evidence>
<evidence type="ECO:0000256" key="8">
    <source>
        <dbReference type="ARBA" id="ARBA00048923"/>
    </source>
</evidence>
<name>A0ABR8R9B6_9BACI</name>
<gene>
    <name evidence="10" type="ORF">H9650_09300</name>
</gene>
<evidence type="ECO:0000256" key="3">
    <source>
        <dbReference type="ARBA" id="ARBA00017677"/>
    </source>
</evidence>
<organism evidence="10 11">
    <name type="scientific">Psychrobacillus faecigallinarum</name>
    <dbReference type="NCBI Taxonomy" id="2762235"/>
    <lineage>
        <taxon>Bacteria</taxon>
        <taxon>Bacillati</taxon>
        <taxon>Bacillota</taxon>
        <taxon>Bacilli</taxon>
        <taxon>Bacillales</taxon>
        <taxon>Bacillaceae</taxon>
        <taxon>Psychrobacillus</taxon>
    </lineage>
</organism>
<dbReference type="PANTHER" id="PTHR43072">
    <property type="entry name" value="N-ACETYLTRANSFERASE"/>
    <property type="match status" value="1"/>
</dbReference>
<evidence type="ECO:0000256" key="4">
    <source>
        <dbReference type="ARBA" id="ARBA00022679"/>
    </source>
</evidence>
<dbReference type="InterPro" id="IPR024170">
    <property type="entry name" value="Aminoglycoside_N6-AcTrfrase"/>
</dbReference>
<proteinExistence type="predicted"/>
<keyword evidence="11" id="KW-1185">Reference proteome</keyword>
<keyword evidence="6" id="KW-0012">Acyltransferase</keyword>
<reference evidence="10 11" key="1">
    <citation type="submission" date="2020-08" db="EMBL/GenBank/DDBJ databases">
        <title>A Genomic Blueprint of the Chicken Gut Microbiome.</title>
        <authorList>
            <person name="Gilroy R."/>
            <person name="Ravi A."/>
            <person name="Getino M."/>
            <person name="Pursley I."/>
            <person name="Horton D.L."/>
            <person name="Alikhan N.-F."/>
            <person name="Baker D."/>
            <person name="Gharbi K."/>
            <person name="Hall N."/>
            <person name="Watson M."/>
            <person name="Adriaenssens E.M."/>
            <person name="Foster-Nyarko E."/>
            <person name="Jarju S."/>
            <person name="Secka A."/>
            <person name="Antonio M."/>
            <person name="Oren A."/>
            <person name="Chaudhuri R."/>
            <person name="La Ragione R.M."/>
            <person name="Hildebrand F."/>
            <person name="Pallen M.J."/>
        </authorList>
    </citation>
    <scope>NUCLEOTIDE SEQUENCE [LARGE SCALE GENOMIC DNA]</scope>
    <source>
        <strain evidence="10 11">Sa2BUA9</strain>
    </source>
</reference>
<evidence type="ECO:0000256" key="1">
    <source>
        <dbReference type="ARBA" id="ARBA00011738"/>
    </source>
</evidence>
<evidence type="ECO:0000259" key="9">
    <source>
        <dbReference type="PROSITE" id="PS51186"/>
    </source>
</evidence>
<comment type="caution">
    <text evidence="10">The sequence shown here is derived from an EMBL/GenBank/DDBJ whole genome shotgun (WGS) entry which is preliminary data.</text>
</comment>